<evidence type="ECO:0000313" key="2">
    <source>
        <dbReference type="Proteomes" id="UP000231279"/>
    </source>
</evidence>
<dbReference type="AlphaFoldDB" id="A0A2G9HLK7"/>
<evidence type="ECO:0000313" key="1">
    <source>
        <dbReference type="EMBL" id="PIN18418.1"/>
    </source>
</evidence>
<sequence>MNYCVHACIGKKSNDITRKMQFITMVKSHFQNNDPPPEDLSSLQKPIKAAEHGMRRTSKRQLMGTIDWLLGIATIVSGDSSLEIRAPARVKIMYLNI</sequence>
<gene>
    <name evidence="1" type="ORF">CDL12_08918</name>
</gene>
<organism evidence="1 2">
    <name type="scientific">Handroanthus impetiginosus</name>
    <dbReference type="NCBI Taxonomy" id="429701"/>
    <lineage>
        <taxon>Eukaryota</taxon>
        <taxon>Viridiplantae</taxon>
        <taxon>Streptophyta</taxon>
        <taxon>Embryophyta</taxon>
        <taxon>Tracheophyta</taxon>
        <taxon>Spermatophyta</taxon>
        <taxon>Magnoliopsida</taxon>
        <taxon>eudicotyledons</taxon>
        <taxon>Gunneridae</taxon>
        <taxon>Pentapetalae</taxon>
        <taxon>asterids</taxon>
        <taxon>lamiids</taxon>
        <taxon>Lamiales</taxon>
        <taxon>Bignoniaceae</taxon>
        <taxon>Crescentiina</taxon>
        <taxon>Tabebuia alliance</taxon>
        <taxon>Handroanthus</taxon>
    </lineage>
</organism>
<keyword evidence="2" id="KW-1185">Reference proteome</keyword>
<comment type="caution">
    <text evidence="1">The sequence shown here is derived from an EMBL/GenBank/DDBJ whole genome shotgun (WGS) entry which is preliminary data.</text>
</comment>
<reference evidence="2" key="1">
    <citation type="journal article" date="2018" name="Gigascience">
        <title>Genome assembly of the Pink Ipe (Handroanthus impetiginosus, Bignoniaceae), a highly valued, ecologically keystone Neotropical timber forest tree.</title>
        <authorList>
            <person name="Silva-Junior O.B."/>
            <person name="Grattapaglia D."/>
            <person name="Novaes E."/>
            <person name="Collevatti R.G."/>
        </authorList>
    </citation>
    <scope>NUCLEOTIDE SEQUENCE [LARGE SCALE GENOMIC DNA]</scope>
    <source>
        <strain evidence="2">cv. UFG-1</strain>
    </source>
</reference>
<dbReference type="EMBL" id="NKXS01001466">
    <property type="protein sequence ID" value="PIN18418.1"/>
    <property type="molecule type" value="Genomic_DNA"/>
</dbReference>
<dbReference type="Proteomes" id="UP000231279">
    <property type="component" value="Unassembled WGS sequence"/>
</dbReference>
<proteinExistence type="predicted"/>
<protein>
    <submittedName>
        <fullName evidence="1">Uncharacterized protein</fullName>
    </submittedName>
</protein>
<name>A0A2G9HLK7_9LAMI</name>
<accession>A0A2G9HLK7</accession>